<accession>A0A087UGE5</accession>
<dbReference type="GO" id="GO:0003676">
    <property type="term" value="F:nucleic acid binding"/>
    <property type="evidence" value="ECO:0007669"/>
    <property type="project" value="InterPro"/>
</dbReference>
<evidence type="ECO:0008006" key="3">
    <source>
        <dbReference type="Google" id="ProtNLM"/>
    </source>
</evidence>
<dbReference type="Gene3D" id="3.30.420.10">
    <property type="entry name" value="Ribonuclease H-like superfamily/Ribonuclease H"/>
    <property type="match status" value="1"/>
</dbReference>
<dbReference type="AlphaFoldDB" id="A0A087UGE5"/>
<organism evidence="1 2">
    <name type="scientific">Stegodyphus mimosarum</name>
    <name type="common">African social velvet spider</name>
    <dbReference type="NCBI Taxonomy" id="407821"/>
    <lineage>
        <taxon>Eukaryota</taxon>
        <taxon>Metazoa</taxon>
        <taxon>Ecdysozoa</taxon>
        <taxon>Arthropoda</taxon>
        <taxon>Chelicerata</taxon>
        <taxon>Arachnida</taxon>
        <taxon>Araneae</taxon>
        <taxon>Araneomorphae</taxon>
        <taxon>Entelegynae</taxon>
        <taxon>Eresoidea</taxon>
        <taxon>Eresidae</taxon>
        <taxon>Stegodyphus</taxon>
    </lineage>
</organism>
<evidence type="ECO:0000313" key="1">
    <source>
        <dbReference type="EMBL" id="KFM76434.1"/>
    </source>
</evidence>
<reference evidence="1 2" key="1">
    <citation type="submission" date="2013-11" db="EMBL/GenBank/DDBJ databases">
        <title>Genome sequencing of Stegodyphus mimosarum.</title>
        <authorList>
            <person name="Bechsgaard J."/>
        </authorList>
    </citation>
    <scope>NUCLEOTIDE SEQUENCE [LARGE SCALE GENOMIC DNA]</scope>
</reference>
<keyword evidence="2" id="KW-1185">Reference proteome</keyword>
<dbReference type="EMBL" id="KK119690">
    <property type="protein sequence ID" value="KFM76434.1"/>
    <property type="molecule type" value="Genomic_DNA"/>
</dbReference>
<feature type="non-terminal residue" evidence="1">
    <location>
        <position position="78"/>
    </location>
</feature>
<evidence type="ECO:0000313" key="2">
    <source>
        <dbReference type="Proteomes" id="UP000054359"/>
    </source>
</evidence>
<name>A0A087UGE5_STEMI</name>
<protein>
    <recommendedName>
        <fullName evidence="3">Tc1-like transposase DDE domain-containing protein</fullName>
    </recommendedName>
</protein>
<dbReference type="InterPro" id="IPR036397">
    <property type="entry name" value="RNaseH_sf"/>
</dbReference>
<proteinExistence type="predicted"/>
<gene>
    <name evidence="1" type="ORF">X975_14474</name>
</gene>
<dbReference type="OrthoDB" id="4843387at2759"/>
<sequence length="78" mass="9594">MIIFYKQITYKFYQEGDLKYTSVNVRFYLLYSWEELSKLPYPPDLYPIEHAWSKLEKKIRKHNFFFKSCTKATLIGER</sequence>
<dbReference type="Proteomes" id="UP000054359">
    <property type="component" value="Unassembled WGS sequence"/>
</dbReference>